<sequence length="74" mass="8452">MSKDDWLDDDVDGWAIRNIELHANFDVNAPSGFKTLDGRAYSKVQWAVYETMQYDIRAMAGLMEKFFEDVGVTG</sequence>
<accession>A0A100XVM3</accession>
<dbReference type="AlphaFoldDB" id="A0A100XVM3"/>
<gene>
    <name evidence="1" type="ORF">APY94_11860</name>
</gene>
<dbReference type="STRING" id="227598.APY94_11860"/>
<organism evidence="1 2">
    <name type="scientific">Thermococcus celericrescens</name>
    <dbReference type="NCBI Taxonomy" id="227598"/>
    <lineage>
        <taxon>Archaea</taxon>
        <taxon>Methanobacteriati</taxon>
        <taxon>Methanobacteriota</taxon>
        <taxon>Thermococci</taxon>
        <taxon>Thermococcales</taxon>
        <taxon>Thermococcaceae</taxon>
        <taxon>Thermococcus</taxon>
    </lineage>
</organism>
<dbReference type="RefSeq" id="WP_058939826.1">
    <property type="nucleotide sequence ID" value="NZ_LLYW01000050.1"/>
</dbReference>
<dbReference type="EMBL" id="LLYW01000050">
    <property type="protein sequence ID" value="KUH31639.1"/>
    <property type="molecule type" value="Genomic_DNA"/>
</dbReference>
<evidence type="ECO:0000313" key="2">
    <source>
        <dbReference type="Proteomes" id="UP000053462"/>
    </source>
</evidence>
<name>A0A100XVM3_9EURY</name>
<evidence type="ECO:0000313" key="1">
    <source>
        <dbReference type="EMBL" id="KUH31639.1"/>
    </source>
</evidence>
<protein>
    <submittedName>
        <fullName evidence="1">Uncharacterized protein</fullName>
    </submittedName>
</protein>
<keyword evidence="2" id="KW-1185">Reference proteome</keyword>
<proteinExistence type="predicted"/>
<reference evidence="1 2" key="1">
    <citation type="submission" date="2015-10" db="EMBL/GenBank/DDBJ databases">
        <title>Draft genome sequence of Thermococcus celericrescens strain DSM 17994.</title>
        <authorList>
            <person name="Hong S.-J."/>
            <person name="Park C.-E."/>
            <person name="Shin J.-H."/>
        </authorList>
    </citation>
    <scope>NUCLEOTIDE SEQUENCE [LARGE SCALE GENOMIC DNA]</scope>
    <source>
        <strain evidence="1 2">DSM 17994</strain>
    </source>
</reference>
<dbReference type="Proteomes" id="UP000053462">
    <property type="component" value="Unassembled WGS sequence"/>
</dbReference>
<comment type="caution">
    <text evidence="1">The sequence shown here is derived from an EMBL/GenBank/DDBJ whole genome shotgun (WGS) entry which is preliminary data.</text>
</comment>